<comment type="function">
    <text evidence="8">May be involved in modulation of pathogen defense and leaf cell death.</text>
</comment>
<evidence type="ECO:0000256" key="9">
    <source>
        <dbReference type="SAM" id="MobiDB-lite"/>
    </source>
</evidence>
<feature type="transmembrane region" description="Helical" evidence="10">
    <location>
        <begin position="358"/>
        <end position="381"/>
    </location>
</feature>
<dbReference type="InterPro" id="IPR004326">
    <property type="entry name" value="Mlo"/>
</dbReference>
<comment type="domain">
    <text evidence="8">The C-terminus contains a calmodulin-binding domain, which binds calmodulin in a calcium-dependent fashion.</text>
</comment>
<keyword evidence="7 8" id="KW-0568">Pathogenesis-related protein</keyword>
<feature type="transmembrane region" description="Helical" evidence="10">
    <location>
        <begin position="278"/>
        <end position="295"/>
    </location>
</feature>
<evidence type="ECO:0000256" key="7">
    <source>
        <dbReference type="ARBA" id="ARBA00023265"/>
    </source>
</evidence>
<feature type="region of interest" description="Disordered" evidence="9">
    <location>
        <begin position="453"/>
        <end position="507"/>
    </location>
</feature>
<keyword evidence="12" id="KW-1185">Reference proteome</keyword>
<comment type="similarity">
    <text evidence="2 8">Belongs to the MLO family.</text>
</comment>
<dbReference type="PANTHER" id="PTHR31942">
    <property type="entry name" value="MLO-LIKE PROTEIN 1"/>
    <property type="match status" value="1"/>
</dbReference>
<dbReference type="GO" id="GO:0006952">
    <property type="term" value="P:defense response"/>
    <property type="evidence" value="ECO:0007669"/>
    <property type="project" value="UniProtKB-KW"/>
</dbReference>
<feature type="transmembrane region" description="Helical" evidence="10">
    <location>
        <begin position="66"/>
        <end position="83"/>
    </location>
</feature>
<feature type="transmembrane region" description="Helical" evidence="10">
    <location>
        <begin position="20"/>
        <end position="40"/>
    </location>
</feature>
<dbReference type="PANTHER" id="PTHR31942:SF52">
    <property type="entry name" value="MLO-LIKE PROTEIN 1"/>
    <property type="match status" value="1"/>
</dbReference>
<reference evidence="11" key="2">
    <citation type="submission" date="2023-04" db="EMBL/GenBank/DDBJ databases">
        <authorList>
            <person name="Bruccoleri R.E."/>
            <person name="Oakeley E.J."/>
            <person name="Faust A.-M."/>
            <person name="Dessus-Babus S."/>
            <person name="Altorfer M."/>
            <person name="Burckhardt D."/>
            <person name="Oertli M."/>
            <person name="Naumann U."/>
            <person name="Petersen F."/>
            <person name="Wong J."/>
        </authorList>
    </citation>
    <scope>NUCLEOTIDE SEQUENCE</scope>
    <source>
        <strain evidence="11">GSM-AAB239-AS_SAM_17_03QT</strain>
        <tissue evidence="11">Leaf</tissue>
    </source>
</reference>
<dbReference type="EMBL" id="JANAVB010009800">
    <property type="protein sequence ID" value="KAJ6839691.1"/>
    <property type="molecule type" value="Genomic_DNA"/>
</dbReference>
<comment type="caution">
    <text evidence="11">The sequence shown here is derived from an EMBL/GenBank/DDBJ whole genome shotgun (WGS) entry which is preliminary data.</text>
</comment>
<name>A0AAX6HGJ4_IRIPA</name>
<evidence type="ECO:0000313" key="12">
    <source>
        <dbReference type="Proteomes" id="UP001140949"/>
    </source>
</evidence>
<feature type="transmembrane region" description="Helical" evidence="10">
    <location>
        <begin position="152"/>
        <end position="173"/>
    </location>
</feature>
<evidence type="ECO:0000256" key="3">
    <source>
        <dbReference type="ARBA" id="ARBA00022692"/>
    </source>
</evidence>
<gene>
    <name evidence="8" type="primary">MLO</name>
    <name evidence="11" type="ORF">M6B38_313270</name>
</gene>
<evidence type="ECO:0000256" key="10">
    <source>
        <dbReference type="SAM" id="Phobius"/>
    </source>
</evidence>
<organism evidence="11 12">
    <name type="scientific">Iris pallida</name>
    <name type="common">Sweet iris</name>
    <dbReference type="NCBI Taxonomy" id="29817"/>
    <lineage>
        <taxon>Eukaryota</taxon>
        <taxon>Viridiplantae</taxon>
        <taxon>Streptophyta</taxon>
        <taxon>Embryophyta</taxon>
        <taxon>Tracheophyta</taxon>
        <taxon>Spermatophyta</taxon>
        <taxon>Magnoliopsida</taxon>
        <taxon>Liliopsida</taxon>
        <taxon>Asparagales</taxon>
        <taxon>Iridaceae</taxon>
        <taxon>Iridoideae</taxon>
        <taxon>Irideae</taxon>
        <taxon>Iris</taxon>
    </lineage>
</organism>
<sequence>MGGGGGEGLEGKEFEYTPTWIVAAVCSVIVFISLLAERHLHFLGKFFKRKDQKALYEALQKVKEELMLLGFISLLLTVFQGLIQKICIPQSWTNHMLPCEKKAHVAAAATAHFFSNNVGGRGRLLSGGGLGDEHCSRKGKFPLLSEEALHQLHIFIFVLAIAHVIFSVLTMLFGKLRIARWKKWEESIQKEHKGNVSQKVTDVDEFEYIQERFDGTGKDSVILSWLKSFCKQFYGAIEESDYATMRLGFIMEHCQGIPKFNFHKYMLRTLEADFKKVVGIRWYLWIFVIIFLLVNIHGWHIYFWIAFLPLILLLTLGTKLEHVFTQLAYEVVEKHIAIRGDLVVKPSDEHFWFHRPQIVLYIIHFILFQNAFEIAFLFWTAATYTFHSCMMEKMGFTITRIILGVVIQIHCSLNILPLYALVTQMGSSFKGVIFDEHIQGGLVEWAQKGKRRQKATDNIGHSRSSSLELEDRSLPPAEIHALDEKDRLMEQGKSGSTGRSSKSAATK</sequence>
<evidence type="ECO:0000256" key="5">
    <source>
        <dbReference type="ARBA" id="ARBA00022989"/>
    </source>
</evidence>
<protein>
    <recommendedName>
        <fullName evidence="8">MLO-like protein</fullName>
    </recommendedName>
</protein>
<dbReference type="Pfam" id="PF03094">
    <property type="entry name" value="Mlo"/>
    <property type="match status" value="1"/>
</dbReference>
<dbReference type="GO" id="GO:0016020">
    <property type="term" value="C:membrane"/>
    <property type="evidence" value="ECO:0007669"/>
    <property type="project" value="UniProtKB-SubCell"/>
</dbReference>
<evidence type="ECO:0000256" key="1">
    <source>
        <dbReference type="ARBA" id="ARBA00004141"/>
    </source>
</evidence>
<dbReference type="GO" id="GO:0005516">
    <property type="term" value="F:calmodulin binding"/>
    <property type="evidence" value="ECO:0007669"/>
    <property type="project" value="UniProtKB-KW"/>
</dbReference>
<feature type="compositionally biased region" description="Basic and acidic residues" evidence="9">
    <location>
        <begin position="480"/>
        <end position="490"/>
    </location>
</feature>
<keyword evidence="6 8" id="KW-0472">Membrane</keyword>
<evidence type="ECO:0000313" key="11">
    <source>
        <dbReference type="EMBL" id="KAJ6839691.1"/>
    </source>
</evidence>
<evidence type="ECO:0000256" key="2">
    <source>
        <dbReference type="ARBA" id="ARBA00006574"/>
    </source>
</evidence>
<accession>A0AAX6HGJ4</accession>
<dbReference type="Proteomes" id="UP001140949">
    <property type="component" value="Unassembled WGS sequence"/>
</dbReference>
<feature type="compositionally biased region" description="Low complexity" evidence="9">
    <location>
        <begin position="492"/>
        <end position="507"/>
    </location>
</feature>
<evidence type="ECO:0000256" key="8">
    <source>
        <dbReference type="RuleBase" id="RU280816"/>
    </source>
</evidence>
<proteinExistence type="inferred from homology"/>
<keyword evidence="4 8" id="KW-0611">Plant defense</keyword>
<comment type="subcellular location">
    <subcellularLocation>
        <location evidence="1 8">Membrane</location>
        <topology evidence="1 8">Multi-pass membrane protein</topology>
    </subcellularLocation>
</comment>
<dbReference type="AlphaFoldDB" id="A0AAX6HGJ4"/>
<evidence type="ECO:0000256" key="6">
    <source>
        <dbReference type="ARBA" id="ARBA00023136"/>
    </source>
</evidence>
<keyword evidence="5 8" id="KW-1133">Transmembrane helix</keyword>
<keyword evidence="3 8" id="KW-0812">Transmembrane</keyword>
<feature type="transmembrane region" description="Helical" evidence="10">
    <location>
        <begin position="401"/>
        <end position="422"/>
    </location>
</feature>
<reference evidence="11" key="1">
    <citation type="journal article" date="2023" name="GigaByte">
        <title>Genome assembly of the bearded iris, Iris pallida Lam.</title>
        <authorList>
            <person name="Bruccoleri R.E."/>
            <person name="Oakeley E.J."/>
            <person name="Faust A.M.E."/>
            <person name="Altorfer M."/>
            <person name="Dessus-Babus S."/>
            <person name="Burckhardt D."/>
            <person name="Oertli M."/>
            <person name="Naumann U."/>
            <person name="Petersen F."/>
            <person name="Wong J."/>
        </authorList>
    </citation>
    <scope>NUCLEOTIDE SEQUENCE</scope>
    <source>
        <strain evidence="11">GSM-AAB239-AS_SAM_17_03QT</strain>
    </source>
</reference>
<keyword evidence="8" id="KW-0112">Calmodulin-binding</keyword>
<evidence type="ECO:0000256" key="4">
    <source>
        <dbReference type="ARBA" id="ARBA00022821"/>
    </source>
</evidence>